<evidence type="ECO:0000313" key="1">
    <source>
        <dbReference type="EMBL" id="KAH3856950.1"/>
    </source>
</evidence>
<dbReference type="AlphaFoldDB" id="A0A9D4R8A1"/>
<name>A0A9D4R8A1_DREPO</name>
<dbReference type="EMBL" id="JAIWYP010000003">
    <property type="protein sequence ID" value="KAH3856950.1"/>
    <property type="molecule type" value="Genomic_DNA"/>
</dbReference>
<reference evidence="1" key="1">
    <citation type="journal article" date="2019" name="bioRxiv">
        <title>The Genome of the Zebra Mussel, Dreissena polymorpha: A Resource for Invasive Species Research.</title>
        <authorList>
            <person name="McCartney M.A."/>
            <person name="Auch B."/>
            <person name="Kono T."/>
            <person name="Mallez S."/>
            <person name="Zhang Y."/>
            <person name="Obille A."/>
            <person name="Becker A."/>
            <person name="Abrahante J.E."/>
            <person name="Garbe J."/>
            <person name="Badalamenti J.P."/>
            <person name="Herman A."/>
            <person name="Mangelson H."/>
            <person name="Liachko I."/>
            <person name="Sullivan S."/>
            <person name="Sone E.D."/>
            <person name="Koren S."/>
            <person name="Silverstein K.A.T."/>
            <person name="Beckman K.B."/>
            <person name="Gohl D.M."/>
        </authorList>
    </citation>
    <scope>NUCLEOTIDE SEQUENCE</scope>
    <source>
        <strain evidence="1">Duluth1</strain>
        <tissue evidence="1">Whole animal</tissue>
    </source>
</reference>
<protein>
    <submittedName>
        <fullName evidence="1">Uncharacterized protein</fullName>
    </submittedName>
</protein>
<gene>
    <name evidence="1" type="ORF">DPMN_099546</name>
</gene>
<organism evidence="1 2">
    <name type="scientific">Dreissena polymorpha</name>
    <name type="common">Zebra mussel</name>
    <name type="synonym">Mytilus polymorpha</name>
    <dbReference type="NCBI Taxonomy" id="45954"/>
    <lineage>
        <taxon>Eukaryota</taxon>
        <taxon>Metazoa</taxon>
        <taxon>Spiralia</taxon>
        <taxon>Lophotrochozoa</taxon>
        <taxon>Mollusca</taxon>
        <taxon>Bivalvia</taxon>
        <taxon>Autobranchia</taxon>
        <taxon>Heteroconchia</taxon>
        <taxon>Euheterodonta</taxon>
        <taxon>Imparidentia</taxon>
        <taxon>Neoheterodontei</taxon>
        <taxon>Myida</taxon>
        <taxon>Dreissenoidea</taxon>
        <taxon>Dreissenidae</taxon>
        <taxon>Dreissena</taxon>
    </lineage>
</organism>
<sequence length="112" mass="13072">MWTGRPRVRNGAMNYVQYQFEVNRCRNKKWALYMWTGRPRVGNGAKISDPAPPQPPSATISSYTIITRTLKLTHMAQWLWTRRNIPEKFHQNWTINARTDARPDARTTDTGP</sequence>
<keyword evidence="2" id="KW-1185">Reference proteome</keyword>
<comment type="caution">
    <text evidence="1">The sequence shown here is derived from an EMBL/GenBank/DDBJ whole genome shotgun (WGS) entry which is preliminary data.</text>
</comment>
<accession>A0A9D4R8A1</accession>
<proteinExistence type="predicted"/>
<reference evidence="1" key="2">
    <citation type="submission" date="2020-11" db="EMBL/GenBank/DDBJ databases">
        <authorList>
            <person name="McCartney M.A."/>
            <person name="Auch B."/>
            <person name="Kono T."/>
            <person name="Mallez S."/>
            <person name="Becker A."/>
            <person name="Gohl D.M."/>
            <person name="Silverstein K.A.T."/>
            <person name="Koren S."/>
            <person name="Bechman K.B."/>
            <person name="Herman A."/>
            <person name="Abrahante J.E."/>
            <person name="Garbe J."/>
        </authorList>
    </citation>
    <scope>NUCLEOTIDE SEQUENCE</scope>
    <source>
        <strain evidence="1">Duluth1</strain>
        <tissue evidence="1">Whole animal</tissue>
    </source>
</reference>
<dbReference type="Proteomes" id="UP000828390">
    <property type="component" value="Unassembled WGS sequence"/>
</dbReference>
<evidence type="ECO:0000313" key="2">
    <source>
        <dbReference type="Proteomes" id="UP000828390"/>
    </source>
</evidence>